<dbReference type="NCBIfam" id="TIGR00236">
    <property type="entry name" value="wecB"/>
    <property type="match status" value="1"/>
</dbReference>
<dbReference type="Proteomes" id="UP001589667">
    <property type="component" value="Unassembled WGS sequence"/>
</dbReference>
<feature type="domain" description="UDP-N-acetylglucosamine 2-epimerase" evidence="5">
    <location>
        <begin position="23"/>
        <end position="364"/>
    </location>
</feature>
<proteinExistence type="inferred from homology"/>
<gene>
    <name evidence="6" type="primary">wecB</name>
    <name evidence="6" type="ORF">ACFFQV_03825</name>
</gene>
<dbReference type="CDD" id="cd03786">
    <property type="entry name" value="GTB_UDP-GlcNAc_2-Epimerase"/>
    <property type="match status" value="1"/>
</dbReference>
<evidence type="ECO:0000259" key="5">
    <source>
        <dbReference type="Pfam" id="PF02350"/>
    </source>
</evidence>
<comment type="similarity">
    <text evidence="2 4">Belongs to the UDP-N-acetylglucosamine 2-epimerase family.</text>
</comment>
<evidence type="ECO:0000256" key="2">
    <source>
        <dbReference type="ARBA" id="ARBA00038209"/>
    </source>
</evidence>
<name>A0ABV5SM55_9MICO</name>
<sequence length="426" mass="46613">MPRILVVYGTRPEAIKLAPVVTALRRTHCFETVVAVTAQHRLMLDQVNEIFGIRPDHDLDLLRDRPNLTGITAGTIEGIEPLLAKHKPDMMLVQGDTTTVFAAALAAFYAQVPVAHLEAGLRTSHRYDPYPEEINRRLATVLASLHLAPTSNARRNLEHEGVDPASIHVTGNTVIDALLQVHGMHLPTTEPALDRIGGAERLILVTSHRRENWGAPMERIGRAVARLARRYPQAKVLLPAHLNPIVRESLLPPLEGLDNVVVTAPLDYVDMAHAVAASTIVLTDSGGVQEEAPSLGKPVLVLRETTERPEAVEAGTVALVGTDEDRIVDTASELLDEPDRYFEMARAVNPYGDGRAADRVVAALGAHFGLREPPEEFIAPVETEAEAESRRHRRAGAPAMHPALAHLWWGAREQRQQRTAANSPQN</sequence>
<dbReference type="InterPro" id="IPR029767">
    <property type="entry name" value="WecB-like"/>
</dbReference>
<evidence type="ECO:0000313" key="6">
    <source>
        <dbReference type="EMBL" id="MFB9641415.1"/>
    </source>
</evidence>
<dbReference type="PANTHER" id="PTHR43174">
    <property type="entry name" value="UDP-N-ACETYLGLUCOSAMINE 2-EPIMERASE"/>
    <property type="match status" value="1"/>
</dbReference>
<evidence type="ECO:0000256" key="3">
    <source>
        <dbReference type="ARBA" id="ARBA00038858"/>
    </source>
</evidence>
<accession>A0ABV5SM55</accession>
<dbReference type="PANTHER" id="PTHR43174:SF2">
    <property type="entry name" value="UDP-N-ACETYLGLUCOSAMINE 2-EPIMERASE"/>
    <property type="match status" value="1"/>
</dbReference>
<organism evidence="6 7">
    <name type="scientific">Agromyces lapidis</name>
    <dbReference type="NCBI Taxonomy" id="279574"/>
    <lineage>
        <taxon>Bacteria</taxon>
        <taxon>Bacillati</taxon>
        <taxon>Actinomycetota</taxon>
        <taxon>Actinomycetes</taxon>
        <taxon>Micrococcales</taxon>
        <taxon>Microbacteriaceae</taxon>
        <taxon>Agromyces</taxon>
    </lineage>
</organism>
<dbReference type="RefSeq" id="WP_157423015.1">
    <property type="nucleotide sequence ID" value="NZ_BAAANI010000006.1"/>
</dbReference>
<dbReference type="SUPFAM" id="SSF53756">
    <property type="entry name" value="UDP-Glycosyltransferase/glycogen phosphorylase"/>
    <property type="match status" value="1"/>
</dbReference>
<dbReference type="GO" id="GO:0008761">
    <property type="term" value="F:UDP-N-acetylglucosamine 2-epimerase activity"/>
    <property type="evidence" value="ECO:0007669"/>
    <property type="project" value="UniProtKB-EC"/>
</dbReference>
<dbReference type="EMBL" id="JBHMBL010000001">
    <property type="protein sequence ID" value="MFB9641415.1"/>
    <property type="molecule type" value="Genomic_DNA"/>
</dbReference>
<dbReference type="InterPro" id="IPR003331">
    <property type="entry name" value="UDP_GlcNAc_Epimerase_2_dom"/>
</dbReference>
<keyword evidence="7" id="KW-1185">Reference proteome</keyword>
<comment type="caution">
    <text evidence="6">The sequence shown here is derived from an EMBL/GenBank/DDBJ whole genome shotgun (WGS) entry which is preliminary data.</text>
</comment>
<keyword evidence="1 4" id="KW-0413">Isomerase</keyword>
<reference evidence="6 7" key="1">
    <citation type="submission" date="2024-09" db="EMBL/GenBank/DDBJ databases">
        <authorList>
            <person name="Sun Q."/>
            <person name="Mori K."/>
        </authorList>
    </citation>
    <scope>NUCLEOTIDE SEQUENCE [LARGE SCALE GENOMIC DNA]</scope>
    <source>
        <strain evidence="6 7">JCM 14321</strain>
    </source>
</reference>
<protein>
    <recommendedName>
        <fullName evidence="3">UDP-N-acetylglucosamine 2-epimerase (non-hydrolyzing)</fullName>
        <ecNumber evidence="3">5.1.3.14</ecNumber>
    </recommendedName>
</protein>
<evidence type="ECO:0000256" key="1">
    <source>
        <dbReference type="ARBA" id="ARBA00023235"/>
    </source>
</evidence>
<dbReference type="EC" id="5.1.3.14" evidence="3"/>
<evidence type="ECO:0000256" key="4">
    <source>
        <dbReference type="RuleBase" id="RU003513"/>
    </source>
</evidence>
<dbReference type="Pfam" id="PF02350">
    <property type="entry name" value="Epimerase_2"/>
    <property type="match status" value="1"/>
</dbReference>
<dbReference type="Gene3D" id="3.40.50.2000">
    <property type="entry name" value="Glycogen Phosphorylase B"/>
    <property type="match status" value="2"/>
</dbReference>
<evidence type="ECO:0000313" key="7">
    <source>
        <dbReference type="Proteomes" id="UP001589667"/>
    </source>
</evidence>